<protein>
    <submittedName>
        <fullName evidence="1">Uncharacterized protein</fullName>
    </submittedName>
</protein>
<sequence length="148" mass="17184">MQLFKNLLILNFIRKGTTMKKTSIFIIISLIFICNLSYAKSNKYFEIVDNGQQEITFEPIIVDAGSIEEQMVVVENTDDKKYSGVIAYAIDSEVPNDYKKMLPYETYVNPNFHIRYEIGYSPSNHTIVIVRRLETEVMLKIGMQTRKL</sequence>
<evidence type="ECO:0000313" key="1">
    <source>
        <dbReference type="EMBL" id="GAN32341.1"/>
    </source>
</evidence>
<accession>A0ABQ0JUH1</accession>
<keyword evidence="2" id="KW-1185">Reference proteome</keyword>
<dbReference type="Proteomes" id="UP000032309">
    <property type="component" value="Unassembled WGS sequence"/>
</dbReference>
<gene>
    <name evidence="1" type="ORF">BROSI_A0853</name>
</gene>
<comment type="caution">
    <text evidence="1">The sequence shown here is derived from an EMBL/GenBank/DDBJ whole genome shotgun (WGS) entry which is preliminary data.</text>
</comment>
<proteinExistence type="predicted"/>
<organism evidence="1 2">
    <name type="scientific">Candidatus Brocadia sinica JPN1</name>
    <dbReference type="NCBI Taxonomy" id="1197129"/>
    <lineage>
        <taxon>Bacteria</taxon>
        <taxon>Pseudomonadati</taxon>
        <taxon>Planctomycetota</taxon>
        <taxon>Candidatus Brocadiia</taxon>
        <taxon>Candidatus Brocadiales</taxon>
        <taxon>Candidatus Brocadiaceae</taxon>
        <taxon>Candidatus Brocadia</taxon>
    </lineage>
</organism>
<dbReference type="EMBL" id="BAFN01000001">
    <property type="protein sequence ID" value="GAN32341.1"/>
    <property type="molecule type" value="Genomic_DNA"/>
</dbReference>
<name>A0ABQ0JUH1_9BACT</name>
<evidence type="ECO:0000313" key="2">
    <source>
        <dbReference type="Proteomes" id="UP000032309"/>
    </source>
</evidence>
<reference evidence="2" key="1">
    <citation type="journal article" date="2015" name="Genome Announc.">
        <title>Draft Genome Sequence of an Anaerobic Ammonium-Oxidizing Bacterium, "Candidatus Brocadia sinica".</title>
        <authorList>
            <person name="Oshiki M."/>
            <person name="Shinyako-Hata K."/>
            <person name="Satoh H."/>
            <person name="Okabe S."/>
        </authorList>
    </citation>
    <scope>NUCLEOTIDE SEQUENCE [LARGE SCALE GENOMIC DNA]</scope>
    <source>
        <strain evidence="2">JPN1</strain>
    </source>
</reference>